<dbReference type="InterPro" id="IPR006311">
    <property type="entry name" value="TAT_signal"/>
</dbReference>
<evidence type="ECO:0000313" key="10">
    <source>
        <dbReference type="Proteomes" id="UP001432059"/>
    </source>
</evidence>
<keyword evidence="6" id="KW-0732">Signal</keyword>
<feature type="domain" description="Glycosyl hydrolase 109 C-terminal" evidence="8">
    <location>
        <begin position="177"/>
        <end position="367"/>
    </location>
</feature>
<comment type="cofactor">
    <cofactor evidence="1">
        <name>NAD(+)</name>
        <dbReference type="ChEBI" id="CHEBI:57540"/>
    </cofactor>
</comment>
<keyword evidence="3 9" id="KW-0378">Hydrolase</keyword>
<keyword evidence="5" id="KW-0326">Glycosidase</keyword>
<dbReference type="InterPro" id="IPR000683">
    <property type="entry name" value="Gfo/Idh/MocA-like_OxRdtase_N"/>
</dbReference>
<evidence type="ECO:0000313" key="9">
    <source>
        <dbReference type="EMBL" id="WOC50724.1"/>
    </source>
</evidence>
<dbReference type="Gene3D" id="3.40.50.720">
    <property type="entry name" value="NAD(P)-binding Rossmann-like Domain"/>
    <property type="match status" value="1"/>
</dbReference>
<evidence type="ECO:0000256" key="1">
    <source>
        <dbReference type="ARBA" id="ARBA00001911"/>
    </source>
</evidence>
<dbReference type="Pfam" id="PF01408">
    <property type="entry name" value="GFO_IDH_MocA"/>
    <property type="match status" value="1"/>
</dbReference>
<evidence type="ECO:0000256" key="5">
    <source>
        <dbReference type="ARBA" id="ARBA00023295"/>
    </source>
</evidence>
<evidence type="ECO:0000259" key="8">
    <source>
        <dbReference type="Pfam" id="PF21252"/>
    </source>
</evidence>
<dbReference type="InterPro" id="IPR049303">
    <property type="entry name" value="Glyco_hydro_109_C"/>
</dbReference>
<keyword evidence="4" id="KW-0520">NAD</keyword>
<dbReference type="SUPFAM" id="SSF51735">
    <property type="entry name" value="NAD(P)-binding Rossmann-fold domains"/>
    <property type="match status" value="1"/>
</dbReference>
<protein>
    <submittedName>
        <fullName evidence="9">Glycosyl hydrolase family</fullName>
    </submittedName>
</protein>
<dbReference type="KEGG" id="bpor:BPO_0077"/>
<sequence length="464" mass="52753">MTDFTRRNFLKTAAMASFGALILPNSLFANSMNFTKGKKIKVGFIGTGLRGHEHIRLVAQREDAEVVAFADPDKRMLKMAQDILVKNGKKPVKEYSNGDYDYRNLLKDKDIDAVVISTPWEWHKIQGIEAMKAGKIVGMEVCGAMELQDCWDYIQAYEETKVPIFMMENVCYRRDVMAILNMVRKGMFGELIHGQGGYLHDLRPVLFNDGDKAIGNGVEFGEKAFSEARWRTNHYLKRNGELYPTHGLGPVAVMMDINRGNRLVRLSSFASKARGLNHYVAKHPKGGKDHPNAKLEFKQGDIVTTQIQCANGETILLTHDTSLQRPYNLGFRVQGTEGLWQDFGSGRPEQGFIYFEEKMNHSHRWDSTEKWLAEYDHPLWKKYESKAAGAGHGGMDFFTMNTFIECIKQNIEFPMDVYDLATWYAITPLSEQSIAQNGQVVEIPDFTKGAWKTRKPVFGFGDEF</sequence>
<proteinExistence type="inferred from homology"/>
<dbReference type="GO" id="GO:0000166">
    <property type="term" value="F:nucleotide binding"/>
    <property type="evidence" value="ECO:0007669"/>
    <property type="project" value="InterPro"/>
</dbReference>
<dbReference type="InterPro" id="IPR050463">
    <property type="entry name" value="Gfo/Idh/MocA_oxidrdct_glycsds"/>
</dbReference>
<dbReference type="Gene3D" id="3.30.360.10">
    <property type="entry name" value="Dihydrodipicolinate Reductase, domain 2"/>
    <property type="match status" value="1"/>
</dbReference>
<dbReference type="Pfam" id="PF21252">
    <property type="entry name" value="Glyco_hydro_109_C"/>
    <property type="match status" value="1"/>
</dbReference>
<evidence type="ECO:0000256" key="2">
    <source>
        <dbReference type="ARBA" id="ARBA00009329"/>
    </source>
</evidence>
<comment type="similarity">
    <text evidence="2">Belongs to the Gfo/Idh/MocA family. Glycosyl hydrolase 109 subfamily.</text>
</comment>
<dbReference type="PANTHER" id="PTHR43818:SF1">
    <property type="entry name" value="GLYCOSYL HYDROLASE FAMILY 109 PROTEIN"/>
    <property type="match status" value="1"/>
</dbReference>
<evidence type="ECO:0000256" key="6">
    <source>
        <dbReference type="SAM" id="SignalP"/>
    </source>
</evidence>
<feature type="domain" description="Gfo/Idh/MocA-like oxidoreductase N-terminal" evidence="7">
    <location>
        <begin position="40"/>
        <end position="165"/>
    </location>
</feature>
<organism evidence="9 10">
    <name type="scientific">Bergeyella porcorum</name>
    <dbReference type="NCBI Taxonomy" id="1735111"/>
    <lineage>
        <taxon>Bacteria</taxon>
        <taxon>Pseudomonadati</taxon>
        <taxon>Bacteroidota</taxon>
        <taxon>Flavobacteriia</taxon>
        <taxon>Flavobacteriales</taxon>
        <taxon>Weeksellaceae</taxon>
        <taxon>Bergeyella</taxon>
    </lineage>
</organism>
<accession>A0AAU0EZB0</accession>
<feature type="chain" id="PRO_5043546531" evidence="6">
    <location>
        <begin position="30"/>
        <end position="464"/>
    </location>
</feature>
<feature type="signal peptide" evidence="6">
    <location>
        <begin position="1"/>
        <end position="29"/>
    </location>
</feature>
<gene>
    <name evidence="9" type="ORF">BPO_0077</name>
</gene>
<dbReference type="EMBL" id="CP136426">
    <property type="protein sequence ID" value="WOC50724.1"/>
    <property type="molecule type" value="Genomic_DNA"/>
</dbReference>
<reference evidence="9" key="1">
    <citation type="submission" date="2023-10" db="EMBL/GenBank/DDBJ databases">
        <title>Characterization and whole genome sequencing of a novel strain of Bergeyella porcorum QD2021 isolated from pig.</title>
        <authorList>
            <person name="Liu G."/>
            <person name="Chen C."/>
            <person name="Han X."/>
        </authorList>
    </citation>
    <scope>NUCLEOTIDE SEQUENCE</scope>
    <source>
        <strain evidence="9">QD2021</strain>
    </source>
</reference>
<name>A0AAU0EZB0_9FLAO</name>
<dbReference type="InterPro" id="IPR036291">
    <property type="entry name" value="NAD(P)-bd_dom_sf"/>
</dbReference>
<evidence type="ECO:0000256" key="4">
    <source>
        <dbReference type="ARBA" id="ARBA00023027"/>
    </source>
</evidence>
<dbReference type="AlphaFoldDB" id="A0AAU0EZB0"/>
<dbReference type="GO" id="GO:0016798">
    <property type="term" value="F:hydrolase activity, acting on glycosyl bonds"/>
    <property type="evidence" value="ECO:0007669"/>
    <property type="project" value="UniProtKB-KW"/>
</dbReference>
<dbReference type="RefSeq" id="WP_327984440.1">
    <property type="nucleotide sequence ID" value="NZ_CP136426.1"/>
</dbReference>
<dbReference type="PANTHER" id="PTHR43818">
    <property type="entry name" value="BCDNA.GH03377"/>
    <property type="match status" value="1"/>
</dbReference>
<dbReference type="PROSITE" id="PS51318">
    <property type="entry name" value="TAT"/>
    <property type="match status" value="1"/>
</dbReference>
<evidence type="ECO:0000256" key="3">
    <source>
        <dbReference type="ARBA" id="ARBA00022801"/>
    </source>
</evidence>
<evidence type="ECO:0000259" key="7">
    <source>
        <dbReference type="Pfam" id="PF01408"/>
    </source>
</evidence>
<dbReference type="Proteomes" id="UP001432059">
    <property type="component" value="Chromosome"/>
</dbReference>
<keyword evidence="10" id="KW-1185">Reference proteome</keyword>